<dbReference type="InterPro" id="IPR027417">
    <property type="entry name" value="P-loop_NTPase"/>
</dbReference>
<comment type="caution">
    <text evidence="11">The sequence shown here is derived from an EMBL/GenBank/DDBJ whole genome shotgun (WGS) entry which is preliminary data.</text>
</comment>
<dbReference type="PANTHER" id="PTHR42711:SF19">
    <property type="entry name" value="DOXORUBICIN RESISTANCE ATP-BINDING PROTEIN DRRA"/>
    <property type="match status" value="1"/>
</dbReference>
<keyword evidence="6" id="KW-1278">Translocase</keyword>
<name>A0A7W9GUH9_9ACTN</name>
<organism evidence="11 12">
    <name type="scientific">Jiangella mangrovi</name>
    <dbReference type="NCBI Taxonomy" id="1524084"/>
    <lineage>
        <taxon>Bacteria</taxon>
        <taxon>Bacillati</taxon>
        <taxon>Actinomycetota</taxon>
        <taxon>Actinomycetes</taxon>
        <taxon>Jiangellales</taxon>
        <taxon>Jiangellaceae</taxon>
        <taxon>Jiangella</taxon>
    </lineage>
</organism>
<dbReference type="Gene3D" id="3.40.50.300">
    <property type="entry name" value="P-loop containing nucleotide triphosphate hydrolases"/>
    <property type="match status" value="1"/>
</dbReference>
<dbReference type="Proteomes" id="UP000542813">
    <property type="component" value="Unassembled WGS sequence"/>
</dbReference>
<evidence type="ECO:0000256" key="3">
    <source>
        <dbReference type="ARBA" id="ARBA00022475"/>
    </source>
</evidence>
<comment type="similarity">
    <text evidence="9">Belongs to the ABC transporter superfamily. Drug exporter-1 (DrugE1) (TC 3.A.1.105) family.</text>
</comment>
<keyword evidence="3" id="KW-1003">Cell membrane</keyword>
<dbReference type="Pfam" id="PF13732">
    <property type="entry name" value="DrrA1-3_C"/>
    <property type="match status" value="1"/>
</dbReference>
<dbReference type="GO" id="GO:0046677">
    <property type="term" value="P:response to antibiotic"/>
    <property type="evidence" value="ECO:0007669"/>
    <property type="project" value="UniProtKB-KW"/>
</dbReference>
<dbReference type="AlphaFoldDB" id="A0A7W9GUH9"/>
<evidence type="ECO:0000256" key="7">
    <source>
        <dbReference type="ARBA" id="ARBA00023136"/>
    </source>
</evidence>
<feature type="domain" description="ABC transporter" evidence="10">
    <location>
        <begin position="5"/>
        <end position="235"/>
    </location>
</feature>
<dbReference type="Pfam" id="PF00005">
    <property type="entry name" value="ABC_tran"/>
    <property type="match status" value="1"/>
</dbReference>
<gene>
    <name evidence="11" type="ORF">HD601_004752</name>
</gene>
<dbReference type="EMBL" id="JACHMM010000001">
    <property type="protein sequence ID" value="MBB5790177.1"/>
    <property type="molecule type" value="Genomic_DNA"/>
</dbReference>
<dbReference type="RefSeq" id="WP_184826051.1">
    <property type="nucleotide sequence ID" value="NZ_JACHMM010000001.1"/>
</dbReference>
<evidence type="ECO:0000256" key="2">
    <source>
        <dbReference type="ARBA" id="ARBA00022448"/>
    </source>
</evidence>
<reference evidence="11 12" key="1">
    <citation type="submission" date="2020-08" db="EMBL/GenBank/DDBJ databases">
        <title>Sequencing the genomes of 1000 actinobacteria strains.</title>
        <authorList>
            <person name="Klenk H.-P."/>
        </authorList>
    </citation>
    <scope>NUCLEOTIDE SEQUENCE [LARGE SCALE GENOMIC DNA]</scope>
    <source>
        <strain evidence="11 12">DSM 102122</strain>
    </source>
</reference>
<dbReference type="GO" id="GO:1900753">
    <property type="term" value="P:doxorubicin transport"/>
    <property type="evidence" value="ECO:0007669"/>
    <property type="project" value="InterPro"/>
</dbReference>
<dbReference type="PANTHER" id="PTHR42711">
    <property type="entry name" value="ABC TRANSPORTER ATP-BINDING PROTEIN"/>
    <property type="match status" value="1"/>
</dbReference>
<dbReference type="GO" id="GO:0043215">
    <property type="term" value="P:daunorubicin transport"/>
    <property type="evidence" value="ECO:0007669"/>
    <property type="project" value="InterPro"/>
</dbReference>
<accession>A0A7W9GUH9</accession>
<dbReference type="InterPro" id="IPR003439">
    <property type="entry name" value="ABC_transporter-like_ATP-bd"/>
</dbReference>
<dbReference type="NCBIfam" id="TIGR01188">
    <property type="entry name" value="drrA"/>
    <property type="match status" value="1"/>
</dbReference>
<proteinExistence type="inferred from homology"/>
<dbReference type="SMART" id="SM00382">
    <property type="entry name" value="AAA"/>
    <property type="match status" value="1"/>
</dbReference>
<evidence type="ECO:0000259" key="10">
    <source>
        <dbReference type="PROSITE" id="PS50893"/>
    </source>
</evidence>
<sequence length="313" mass="32944">MEAAIEAAGLRKRFGAVTALDGLDLEVGRGTGYGLLGPNGAGKTTAVRVLATLVTPDDGVARVLGHDVRREADAVRQRIALTGQYASVDQDLTGRENLVLLGRLLGHPGRSARARADELLTAFDLTEAATRLVKHYSGGMRRRLDIAASIVVTPDLLFLDEPTTGLDPRSRADVWRTVRALAAHGTTILLTTQYLEEADALAERVAVVDHGRVVAEGTPAELKASVGAARLHLRLDDGAAATVAAGTLRTAFGLDTVHEPGSASLTAAVDDPARATTVLTELARTGAPVIAFSLDQPSLDEVFLALTRKEART</sequence>
<dbReference type="GO" id="GO:0005886">
    <property type="term" value="C:plasma membrane"/>
    <property type="evidence" value="ECO:0007669"/>
    <property type="project" value="UniProtKB-SubCell"/>
</dbReference>
<keyword evidence="12" id="KW-1185">Reference proteome</keyword>
<keyword evidence="4" id="KW-0547">Nucleotide-binding</keyword>
<dbReference type="InterPro" id="IPR003593">
    <property type="entry name" value="AAA+_ATPase"/>
</dbReference>
<keyword evidence="8" id="KW-0046">Antibiotic resistance</keyword>
<evidence type="ECO:0000256" key="5">
    <source>
        <dbReference type="ARBA" id="ARBA00022840"/>
    </source>
</evidence>
<evidence type="ECO:0000313" key="11">
    <source>
        <dbReference type="EMBL" id="MBB5790177.1"/>
    </source>
</evidence>
<comment type="subcellular location">
    <subcellularLocation>
        <location evidence="1">Cell membrane</location>
        <topology evidence="1">Peripheral membrane protein</topology>
        <orientation evidence="1">Cytoplasmic side</orientation>
    </subcellularLocation>
</comment>
<dbReference type="PROSITE" id="PS50893">
    <property type="entry name" value="ABC_TRANSPORTER_2"/>
    <property type="match status" value="1"/>
</dbReference>
<dbReference type="InterPro" id="IPR025302">
    <property type="entry name" value="DrrA1/2-like_C"/>
</dbReference>
<protein>
    <submittedName>
        <fullName evidence="11">ABC-2 type transport system ATP-binding protein</fullName>
    </submittedName>
</protein>
<evidence type="ECO:0000256" key="6">
    <source>
        <dbReference type="ARBA" id="ARBA00022967"/>
    </source>
</evidence>
<keyword evidence="5 11" id="KW-0067">ATP-binding</keyword>
<dbReference type="PROSITE" id="PS00211">
    <property type="entry name" value="ABC_TRANSPORTER_1"/>
    <property type="match status" value="1"/>
</dbReference>
<keyword evidence="7" id="KW-0472">Membrane</keyword>
<evidence type="ECO:0000256" key="9">
    <source>
        <dbReference type="ARBA" id="ARBA00049985"/>
    </source>
</evidence>
<dbReference type="InterPro" id="IPR050763">
    <property type="entry name" value="ABC_transporter_ATP-binding"/>
</dbReference>
<evidence type="ECO:0000313" key="12">
    <source>
        <dbReference type="Proteomes" id="UP000542813"/>
    </source>
</evidence>
<dbReference type="SUPFAM" id="SSF52540">
    <property type="entry name" value="P-loop containing nucleoside triphosphate hydrolases"/>
    <property type="match status" value="1"/>
</dbReference>
<dbReference type="GO" id="GO:0016887">
    <property type="term" value="F:ATP hydrolysis activity"/>
    <property type="evidence" value="ECO:0007669"/>
    <property type="project" value="InterPro"/>
</dbReference>
<keyword evidence="2" id="KW-0813">Transport</keyword>
<dbReference type="FunFam" id="3.40.50.300:FF:000589">
    <property type="entry name" value="ABC transporter, ATP-binding subunit"/>
    <property type="match status" value="1"/>
</dbReference>
<dbReference type="GO" id="GO:0005524">
    <property type="term" value="F:ATP binding"/>
    <property type="evidence" value="ECO:0007669"/>
    <property type="project" value="UniProtKB-KW"/>
</dbReference>
<evidence type="ECO:0000256" key="1">
    <source>
        <dbReference type="ARBA" id="ARBA00004413"/>
    </source>
</evidence>
<dbReference type="InterPro" id="IPR017871">
    <property type="entry name" value="ABC_transporter-like_CS"/>
</dbReference>
<evidence type="ECO:0000256" key="8">
    <source>
        <dbReference type="ARBA" id="ARBA00023251"/>
    </source>
</evidence>
<dbReference type="InterPro" id="IPR005894">
    <property type="entry name" value="DrrA"/>
</dbReference>
<evidence type="ECO:0000256" key="4">
    <source>
        <dbReference type="ARBA" id="ARBA00022741"/>
    </source>
</evidence>